<dbReference type="EMBL" id="LT594323">
    <property type="protein sequence ID" value="SBT51415.1"/>
    <property type="molecule type" value="Genomic_DNA"/>
</dbReference>
<evidence type="ECO:0000256" key="8">
    <source>
        <dbReference type="SAM" id="Phobius"/>
    </source>
</evidence>
<dbReference type="CDD" id="cd06173">
    <property type="entry name" value="MFS_MefA_like"/>
    <property type="match status" value="1"/>
</dbReference>
<feature type="transmembrane region" description="Helical" evidence="8">
    <location>
        <begin position="300"/>
        <end position="318"/>
    </location>
</feature>
<evidence type="ECO:0000313" key="11">
    <source>
        <dbReference type="Proteomes" id="UP000199385"/>
    </source>
</evidence>
<feature type="compositionally biased region" description="Low complexity" evidence="7">
    <location>
        <begin position="422"/>
        <end position="434"/>
    </location>
</feature>
<evidence type="ECO:0000256" key="5">
    <source>
        <dbReference type="ARBA" id="ARBA00022989"/>
    </source>
</evidence>
<organism evidence="10 11">
    <name type="scientific">Micromonospora auratinigra</name>
    <dbReference type="NCBI Taxonomy" id="261654"/>
    <lineage>
        <taxon>Bacteria</taxon>
        <taxon>Bacillati</taxon>
        <taxon>Actinomycetota</taxon>
        <taxon>Actinomycetes</taxon>
        <taxon>Micromonosporales</taxon>
        <taxon>Micromonosporaceae</taxon>
        <taxon>Micromonospora</taxon>
    </lineage>
</organism>
<dbReference type="GO" id="GO:0022857">
    <property type="term" value="F:transmembrane transporter activity"/>
    <property type="evidence" value="ECO:0007669"/>
    <property type="project" value="InterPro"/>
</dbReference>
<feature type="compositionally biased region" description="Pro residues" evidence="7">
    <location>
        <begin position="435"/>
        <end position="444"/>
    </location>
</feature>
<keyword evidence="2" id="KW-0813">Transport</keyword>
<dbReference type="PATRIC" id="fig|261654.4.peg.5238"/>
<dbReference type="PROSITE" id="PS50850">
    <property type="entry name" value="MFS"/>
    <property type="match status" value="1"/>
</dbReference>
<dbReference type="Proteomes" id="UP000199385">
    <property type="component" value="Chromosome I"/>
</dbReference>
<feature type="transmembrane region" description="Helical" evidence="8">
    <location>
        <begin position="93"/>
        <end position="111"/>
    </location>
</feature>
<reference evidence="11" key="1">
    <citation type="submission" date="2016-06" db="EMBL/GenBank/DDBJ databases">
        <authorList>
            <person name="Varghese N."/>
            <person name="Submissions Spin"/>
        </authorList>
    </citation>
    <scope>NUCLEOTIDE SEQUENCE [LARGE SCALE GENOMIC DNA]</scope>
    <source>
        <strain evidence="11">DSM 44815</strain>
    </source>
</reference>
<feature type="transmembrane region" description="Helical" evidence="8">
    <location>
        <begin position="184"/>
        <end position="201"/>
    </location>
</feature>
<keyword evidence="11" id="KW-1185">Reference proteome</keyword>
<comment type="subcellular location">
    <subcellularLocation>
        <location evidence="1">Cell membrane</location>
        <topology evidence="1">Multi-pass membrane protein</topology>
    </subcellularLocation>
</comment>
<proteinExistence type="predicted"/>
<sequence length="444" mass="45910">MTIDSIAAPPTVSGGERSWRDFRLLWGGQSISLLGDQIFLLALPLAALQELHASTMQVAGIAALAKLPFLLIGLPAGVWVARLGLRRSMLAADVLRAAAVLSLPLAGWLGVLTLPHLLLVALATGVGMVFFQVAYQSYPPMLITDDQQLHAANTRLSFSESTALLVGPGLAGFVISALGAARALTANAGGYLVSVLTLVMIRHRERAATVPVVRGSLWQEVRDGLRFVANHPVLRPIMVCGALYNLGVVMYDSLLAVYAVQQLDMAPWLLGVALAAGGVGFPLGSLVARRLAERFGIGPSLIIAGVPSVLGLAIGASAHGHLSVPLLAAGTLVNGIGQGSFAVNALTIRHLVTPPALATRATAVHRFVTWGALPVGSAIAGLVGTAFGLRAAMLTAAATAATCMVPLLSRAIRRTRRLTRAATPPAPVLASAAPSPLPTPDQPA</sequence>
<evidence type="ECO:0000313" key="10">
    <source>
        <dbReference type="EMBL" id="SBT51415.1"/>
    </source>
</evidence>
<keyword evidence="6 8" id="KW-0472">Membrane</keyword>
<feature type="transmembrane region" description="Helical" evidence="8">
    <location>
        <begin position="324"/>
        <end position="346"/>
    </location>
</feature>
<dbReference type="InterPro" id="IPR036259">
    <property type="entry name" value="MFS_trans_sf"/>
</dbReference>
<dbReference type="OrthoDB" id="9815525at2"/>
<keyword evidence="3" id="KW-1003">Cell membrane</keyword>
<accession>A0A1A9A4N6</accession>
<keyword evidence="5 8" id="KW-1133">Transmembrane helix</keyword>
<evidence type="ECO:0000259" key="9">
    <source>
        <dbReference type="PROSITE" id="PS50850"/>
    </source>
</evidence>
<evidence type="ECO:0000256" key="3">
    <source>
        <dbReference type="ARBA" id="ARBA00022475"/>
    </source>
</evidence>
<dbReference type="STRING" id="261654.GA0070611_5169"/>
<feature type="region of interest" description="Disordered" evidence="7">
    <location>
        <begin position="422"/>
        <end position="444"/>
    </location>
</feature>
<evidence type="ECO:0000256" key="1">
    <source>
        <dbReference type="ARBA" id="ARBA00004651"/>
    </source>
</evidence>
<dbReference type="Pfam" id="PF05977">
    <property type="entry name" value="MFS_3"/>
    <property type="match status" value="1"/>
</dbReference>
<dbReference type="GO" id="GO:0005886">
    <property type="term" value="C:plasma membrane"/>
    <property type="evidence" value="ECO:0007669"/>
    <property type="project" value="UniProtKB-SubCell"/>
</dbReference>
<evidence type="ECO:0000256" key="2">
    <source>
        <dbReference type="ARBA" id="ARBA00022448"/>
    </source>
</evidence>
<feature type="transmembrane region" description="Helical" evidence="8">
    <location>
        <begin position="24"/>
        <end position="46"/>
    </location>
</feature>
<feature type="transmembrane region" description="Helical" evidence="8">
    <location>
        <begin position="58"/>
        <end position="81"/>
    </location>
</feature>
<keyword evidence="4 8" id="KW-0812">Transmembrane</keyword>
<protein>
    <submittedName>
        <fullName evidence="10">Transmembrane secretion effector</fullName>
    </submittedName>
</protein>
<dbReference type="Gene3D" id="1.20.1250.20">
    <property type="entry name" value="MFS general substrate transporter like domains"/>
    <property type="match status" value="1"/>
</dbReference>
<evidence type="ECO:0000256" key="4">
    <source>
        <dbReference type="ARBA" id="ARBA00022692"/>
    </source>
</evidence>
<feature type="domain" description="Major facilitator superfamily (MFS) profile" evidence="9">
    <location>
        <begin position="233"/>
        <end position="444"/>
    </location>
</feature>
<dbReference type="SUPFAM" id="SSF103473">
    <property type="entry name" value="MFS general substrate transporter"/>
    <property type="match status" value="1"/>
</dbReference>
<evidence type="ECO:0000256" key="7">
    <source>
        <dbReference type="SAM" id="MobiDB-lite"/>
    </source>
</evidence>
<evidence type="ECO:0000256" key="6">
    <source>
        <dbReference type="ARBA" id="ARBA00023136"/>
    </source>
</evidence>
<gene>
    <name evidence="10" type="ORF">GA0070611_5169</name>
</gene>
<feature type="transmembrane region" description="Helical" evidence="8">
    <location>
        <begin position="266"/>
        <end position="288"/>
    </location>
</feature>
<name>A0A1A9A4N6_9ACTN</name>
<dbReference type="InterPro" id="IPR010290">
    <property type="entry name" value="TM_effector"/>
</dbReference>
<dbReference type="PANTHER" id="PTHR23513">
    <property type="entry name" value="INTEGRAL MEMBRANE EFFLUX PROTEIN-RELATED"/>
    <property type="match status" value="1"/>
</dbReference>
<dbReference type="AlphaFoldDB" id="A0A1A9A4N6"/>
<feature type="transmembrane region" description="Helical" evidence="8">
    <location>
        <begin position="393"/>
        <end position="412"/>
    </location>
</feature>
<dbReference type="PANTHER" id="PTHR23513:SF6">
    <property type="entry name" value="MAJOR FACILITATOR SUPERFAMILY ASSOCIATED DOMAIN-CONTAINING PROTEIN"/>
    <property type="match status" value="1"/>
</dbReference>
<dbReference type="InterPro" id="IPR020846">
    <property type="entry name" value="MFS_dom"/>
</dbReference>
<feature type="transmembrane region" description="Helical" evidence="8">
    <location>
        <begin position="367"/>
        <end position="387"/>
    </location>
</feature>
<dbReference type="RefSeq" id="WP_091669521.1">
    <property type="nucleotide sequence ID" value="NZ_LT594323.1"/>
</dbReference>